<accession>A0A2P2QBZ4</accession>
<reference evidence="1" key="1">
    <citation type="submission" date="2018-02" db="EMBL/GenBank/DDBJ databases">
        <title>Rhizophora mucronata_Transcriptome.</title>
        <authorList>
            <person name="Meera S.P."/>
            <person name="Sreeshan A."/>
            <person name="Augustine A."/>
        </authorList>
    </citation>
    <scope>NUCLEOTIDE SEQUENCE</scope>
    <source>
        <tissue evidence="1">Leaf</tissue>
    </source>
</reference>
<proteinExistence type="predicted"/>
<protein>
    <submittedName>
        <fullName evidence="1">Uncharacterized protein</fullName>
    </submittedName>
</protein>
<organism evidence="1">
    <name type="scientific">Rhizophora mucronata</name>
    <name type="common">Asiatic mangrove</name>
    <dbReference type="NCBI Taxonomy" id="61149"/>
    <lineage>
        <taxon>Eukaryota</taxon>
        <taxon>Viridiplantae</taxon>
        <taxon>Streptophyta</taxon>
        <taxon>Embryophyta</taxon>
        <taxon>Tracheophyta</taxon>
        <taxon>Spermatophyta</taxon>
        <taxon>Magnoliopsida</taxon>
        <taxon>eudicotyledons</taxon>
        <taxon>Gunneridae</taxon>
        <taxon>Pentapetalae</taxon>
        <taxon>rosids</taxon>
        <taxon>fabids</taxon>
        <taxon>Malpighiales</taxon>
        <taxon>Rhizophoraceae</taxon>
        <taxon>Rhizophora</taxon>
    </lineage>
</organism>
<dbReference type="EMBL" id="GGEC01084032">
    <property type="protein sequence ID" value="MBX64516.1"/>
    <property type="molecule type" value="Transcribed_RNA"/>
</dbReference>
<name>A0A2P2QBZ4_RHIMU</name>
<evidence type="ECO:0000313" key="1">
    <source>
        <dbReference type="EMBL" id="MBX64516.1"/>
    </source>
</evidence>
<sequence length="58" mass="6392">MLVVFSSEYLGLLREDWICELTVAVCCLYCDMVFISIPAIDQSTSKVAIALCILCNGN</sequence>
<dbReference type="AlphaFoldDB" id="A0A2P2QBZ4"/>